<proteinExistence type="predicted"/>
<evidence type="ECO:0000313" key="2">
    <source>
        <dbReference type="EMBL" id="MDP9796732.1"/>
    </source>
</evidence>
<sequence>MTSESSRGERGIRGYGRHAVPPDRALFRAASVDVVRCRIACAAVLTALARGALRHRRDRPARPRAAPARPRPHLPGPGATVTNLAATLVPPAISAPAWWRVTVAILFTADGAALLRPSSRGMTADAGHVPR</sequence>
<name>A0ABT9MZ57_9ACTN</name>
<dbReference type="EMBL" id="JAUSRA010000001">
    <property type="protein sequence ID" value="MDP9796732.1"/>
    <property type="molecule type" value="Genomic_DNA"/>
</dbReference>
<dbReference type="Proteomes" id="UP001240984">
    <property type="component" value="Unassembled WGS sequence"/>
</dbReference>
<evidence type="ECO:0000313" key="3">
    <source>
        <dbReference type="Proteomes" id="UP001240984"/>
    </source>
</evidence>
<comment type="caution">
    <text evidence="2">The sequence shown here is derived from an EMBL/GenBank/DDBJ whole genome shotgun (WGS) entry which is preliminary data.</text>
</comment>
<gene>
    <name evidence="2" type="ORF">J2S43_005244</name>
</gene>
<keyword evidence="3" id="KW-1185">Reference proteome</keyword>
<accession>A0ABT9MZ57</accession>
<reference evidence="2 3" key="1">
    <citation type="submission" date="2023-07" db="EMBL/GenBank/DDBJ databases">
        <title>Sequencing the genomes of 1000 actinobacteria strains.</title>
        <authorList>
            <person name="Klenk H.-P."/>
        </authorList>
    </citation>
    <scope>NUCLEOTIDE SEQUENCE [LARGE SCALE GENOMIC DNA]</scope>
    <source>
        <strain evidence="2 3">DSM 44710</strain>
    </source>
</reference>
<organism evidence="2 3">
    <name type="scientific">Catenuloplanes nepalensis</name>
    <dbReference type="NCBI Taxonomy" id="587533"/>
    <lineage>
        <taxon>Bacteria</taxon>
        <taxon>Bacillati</taxon>
        <taxon>Actinomycetota</taxon>
        <taxon>Actinomycetes</taxon>
        <taxon>Micromonosporales</taxon>
        <taxon>Micromonosporaceae</taxon>
        <taxon>Catenuloplanes</taxon>
    </lineage>
</organism>
<dbReference type="RefSeq" id="WP_306833539.1">
    <property type="nucleotide sequence ID" value="NZ_JAUSRA010000001.1"/>
</dbReference>
<feature type="region of interest" description="Disordered" evidence="1">
    <location>
        <begin position="53"/>
        <end position="79"/>
    </location>
</feature>
<evidence type="ECO:0000256" key="1">
    <source>
        <dbReference type="SAM" id="MobiDB-lite"/>
    </source>
</evidence>
<protein>
    <submittedName>
        <fullName evidence="2">Uncharacterized protein</fullName>
    </submittedName>
</protein>